<name>A0AAD1X4M8_EUPCR</name>
<dbReference type="Gene3D" id="1.25.40.10">
    <property type="entry name" value="Tetratricopeptide repeat domain"/>
    <property type="match status" value="1"/>
</dbReference>
<gene>
    <name evidence="1" type="ORF">ECRASSUSDP1_LOCUS4223</name>
</gene>
<evidence type="ECO:0000313" key="1">
    <source>
        <dbReference type="EMBL" id="CAI2362893.1"/>
    </source>
</evidence>
<keyword evidence="2" id="KW-1185">Reference proteome</keyword>
<proteinExistence type="predicted"/>
<evidence type="ECO:0000313" key="2">
    <source>
        <dbReference type="Proteomes" id="UP001295684"/>
    </source>
</evidence>
<dbReference type="SUPFAM" id="SSF48452">
    <property type="entry name" value="TPR-like"/>
    <property type="match status" value="1"/>
</dbReference>
<reference evidence="1" key="1">
    <citation type="submission" date="2023-07" db="EMBL/GenBank/DDBJ databases">
        <authorList>
            <consortium name="AG Swart"/>
            <person name="Singh M."/>
            <person name="Singh A."/>
            <person name="Seah K."/>
            <person name="Emmerich C."/>
        </authorList>
    </citation>
    <scope>NUCLEOTIDE SEQUENCE</scope>
    <source>
        <strain evidence="1">DP1</strain>
    </source>
</reference>
<sequence length="504" mass="58323">MKKALLKCRRRGAAGYRRLKDILEKRIEKIKGIDDFEKVKEMYESLDYVFGVDVRVDEFWIKDFDRARDFVEYDGFKFCGKKFERNYKDNEFFRKFILFLNEYMMKIDSIGGHDKAKEILKQIMIFLKKFGDDSKDLVILTINNSSILYKRSDQPKKSIDCLLQAFSIMKAYPISQCMPYFSESEEAKKAVVIGKPYIKTCINLTAIYNFQSDHEQASKLAKLAIEACKIDLKNLHDEEGSVKSADPLITLKSKLRDEVTDLLILAYFNLGSEYEHLKLFKKCLGPFKNCLCLIKKRNTRDPTHQKIKRILSLAIAKYEKYLLWFKKDASFSNLSHSRGSFSKSNSKDGVLISSKTQNKFFVSAKKSSVKRMNKVAFISNSKLSIDSKFEIPKTSACKIKKTKLLMPKYTKSPKFEEPKTRFATLNCKGSQISRTMEKRTCTPQKKACLKLRKSQLGNWKKRISLQKGNSKVLKWKDKPRSAVKRGNPAIALKKLLESTTFVVN</sequence>
<dbReference type="Proteomes" id="UP001295684">
    <property type="component" value="Unassembled WGS sequence"/>
</dbReference>
<dbReference type="EMBL" id="CAMPGE010004052">
    <property type="protein sequence ID" value="CAI2362893.1"/>
    <property type="molecule type" value="Genomic_DNA"/>
</dbReference>
<organism evidence="1 2">
    <name type="scientific">Euplotes crassus</name>
    <dbReference type="NCBI Taxonomy" id="5936"/>
    <lineage>
        <taxon>Eukaryota</taxon>
        <taxon>Sar</taxon>
        <taxon>Alveolata</taxon>
        <taxon>Ciliophora</taxon>
        <taxon>Intramacronucleata</taxon>
        <taxon>Spirotrichea</taxon>
        <taxon>Hypotrichia</taxon>
        <taxon>Euplotida</taxon>
        <taxon>Euplotidae</taxon>
        <taxon>Moneuplotes</taxon>
    </lineage>
</organism>
<dbReference type="InterPro" id="IPR011990">
    <property type="entry name" value="TPR-like_helical_dom_sf"/>
</dbReference>
<comment type="caution">
    <text evidence="1">The sequence shown here is derived from an EMBL/GenBank/DDBJ whole genome shotgun (WGS) entry which is preliminary data.</text>
</comment>
<protein>
    <submittedName>
        <fullName evidence="1">Uncharacterized protein</fullName>
    </submittedName>
</protein>
<dbReference type="AlphaFoldDB" id="A0AAD1X4M8"/>
<accession>A0AAD1X4M8</accession>